<sequence>MQINVLAGGPAQQYPRKMFEQKGSWIGVDRGALVLIQHHITPQIAVGDFDSMSVEEFSEVKNNISKIIQVNAIKDDTDTELALKAAFERLQTDTDEVHLYGMTGGRLDHLLSNIFMFLKPRFNPYIERVRLIDRQNYMRFFKAGQYTLEELSAYKYLSFVSLGNVSNLTLPDEKYQLHDQSDRFPIAYVSNEFLKSTASFSFSSGIVAVIYSHDVAD</sequence>
<dbReference type="InterPro" id="IPR053149">
    <property type="entry name" value="TPK"/>
</dbReference>
<name>A0ABZ0Q8T4_9LACO</name>
<dbReference type="InterPro" id="IPR007373">
    <property type="entry name" value="Thiamin_PyroPKinase_B1-bd"/>
</dbReference>
<keyword evidence="3" id="KW-0418">Kinase</keyword>
<evidence type="ECO:0000259" key="6">
    <source>
        <dbReference type="SMART" id="SM00983"/>
    </source>
</evidence>
<dbReference type="InterPro" id="IPR006282">
    <property type="entry name" value="Thi_PPkinase"/>
</dbReference>
<dbReference type="EC" id="2.7.6.2" evidence="5"/>
<dbReference type="SUPFAM" id="SSF63999">
    <property type="entry name" value="Thiamin pyrophosphokinase, catalytic domain"/>
    <property type="match status" value="1"/>
</dbReference>
<dbReference type="Pfam" id="PF04263">
    <property type="entry name" value="TPK_catalytic"/>
    <property type="match status" value="1"/>
</dbReference>
<evidence type="ECO:0000256" key="2">
    <source>
        <dbReference type="ARBA" id="ARBA00022741"/>
    </source>
</evidence>
<dbReference type="Proteomes" id="UP001302696">
    <property type="component" value="Chromosome"/>
</dbReference>
<keyword evidence="2" id="KW-0547">Nucleotide-binding</keyword>
<evidence type="ECO:0000256" key="4">
    <source>
        <dbReference type="ARBA" id="ARBA00022840"/>
    </source>
</evidence>
<evidence type="ECO:0000256" key="5">
    <source>
        <dbReference type="NCBIfam" id="TIGR01378"/>
    </source>
</evidence>
<evidence type="ECO:0000313" key="8">
    <source>
        <dbReference type="Proteomes" id="UP001302696"/>
    </source>
</evidence>
<dbReference type="RefSeq" id="WP_063697389.1">
    <property type="nucleotide sequence ID" value="NZ_BBIM01000028.1"/>
</dbReference>
<keyword evidence="4" id="KW-0067">ATP-binding</keyword>
<dbReference type="EMBL" id="CP104778">
    <property type="protein sequence ID" value="WPC22543.1"/>
    <property type="molecule type" value="Genomic_DNA"/>
</dbReference>
<evidence type="ECO:0000256" key="3">
    <source>
        <dbReference type="ARBA" id="ARBA00022777"/>
    </source>
</evidence>
<evidence type="ECO:0000313" key="7">
    <source>
        <dbReference type="EMBL" id="WPC22543.1"/>
    </source>
</evidence>
<dbReference type="NCBIfam" id="TIGR01378">
    <property type="entry name" value="thi_PPkinase"/>
    <property type="match status" value="1"/>
</dbReference>
<dbReference type="PANTHER" id="PTHR41299:SF1">
    <property type="entry name" value="THIAMINE PYROPHOSPHOKINASE"/>
    <property type="match status" value="1"/>
</dbReference>
<dbReference type="GO" id="GO:0004788">
    <property type="term" value="F:thiamine diphosphokinase activity"/>
    <property type="evidence" value="ECO:0007669"/>
    <property type="project" value="UniProtKB-EC"/>
</dbReference>
<gene>
    <name evidence="7" type="ORF">N6G96_04975</name>
</gene>
<dbReference type="CDD" id="cd07995">
    <property type="entry name" value="TPK"/>
    <property type="match status" value="1"/>
</dbReference>
<keyword evidence="8" id="KW-1185">Reference proteome</keyword>
<evidence type="ECO:0000256" key="1">
    <source>
        <dbReference type="ARBA" id="ARBA00022679"/>
    </source>
</evidence>
<feature type="domain" description="Thiamin pyrophosphokinase thiamin-binding" evidence="6">
    <location>
        <begin position="144"/>
        <end position="208"/>
    </location>
</feature>
<keyword evidence="1 7" id="KW-0808">Transferase</keyword>
<dbReference type="PANTHER" id="PTHR41299">
    <property type="entry name" value="THIAMINE PYROPHOSPHOKINASE"/>
    <property type="match status" value="1"/>
</dbReference>
<dbReference type="InterPro" id="IPR036759">
    <property type="entry name" value="TPK_catalytic_sf"/>
</dbReference>
<accession>A0ABZ0Q8T4</accession>
<dbReference type="Pfam" id="PF04265">
    <property type="entry name" value="TPK_B1_binding"/>
    <property type="match status" value="1"/>
</dbReference>
<protein>
    <recommendedName>
        <fullName evidence="5">Thiamine diphosphokinase</fullName>
        <ecNumber evidence="5">2.7.6.2</ecNumber>
    </recommendedName>
</protein>
<reference evidence="8" key="1">
    <citation type="submission" date="2024-06" db="EMBL/GenBank/DDBJ databases">
        <authorList>
            <person name="Chang H.C."/>
            <person name="Mun S.Y."/>
        </authorList>
    </citation>
    <scope>NUCLEOTIDE SEQUENCE [LARGE SCALE GENOMIC DNA]</scope>
    <source>
        <strain evidence="8">KT1</strain>
    </source>
</reference>
<dbReference type="InterPro" id="IPR007371">
    <property type="entry name" value="TPK_catalytic"/>
</dbReference>
<dbReference type="SMART" id="SM00983">
    <property type="entry name" value="TPK_B1_binding"/>
    <property type="match status" value="1"/>
</dbReference>
<organism evidence="7 8">
    <name type="scientific">Pediococcus inopinatus</name>
    <dbReference type="NCBI Taxonomy" id="114090"/>
    <lineage>
        <taxon>Bacteria</taxon>
        <taxon>Bacillati</taxon>
        <taxon>Bacillota</taxon>
        <taxon>Bacilli</taxon>
        <taxon>Lactobacillales</taxon>
        <taxon>Lactobacillaceae</taxon>
        <taxon>Pediococcus</taxon>
    </lineage>
</organism>
<proteinExistence type="predicted"/>
<dbReference type="Gene3D" id="3.40.50.10240">
    <property type="entry name" value="Thiamin pyrophosphokinase, catalytic domain"/>
    <property type="match status" value="1"/>
</dbReference>